<feature type="domain" description="RanBP2-type" evidence="6">
    <location>
        <begin position="256"/>
        <end position="292"/>
    </location>
</feature>
<organism evidence="7 8">
    <name type="scientific">Polarella glacialis</name>
    <name type="common">Dinoflagellate</name>
    <dbReference type="NCBI Taxonomy" id="89957"/>
    <lineage>
        <taxon>Eukaryota</taxon>
        <taxon>Sar</taxon>
        <taxon>Alveolata</taxon>
        <taxon>Dinophyceae</taxon>
        <taxon>Suessiales</taxon>
        <taxon>Suessiaceae</taxon>
        <taxon>Polarella</taxon>
    </lineage>
</organism>
<keyword evidence="8" id="KW-1185">Reference proteome</keyword>
<comment type="caution">
    <text evidence="7">The sequence shown here is derived from an EMBL/GenBank/DDBJ whole genome shotgun (WGS) entry which is preliminary data.</text>
</comment>
<dbReference type="EMBL" id="CAJNNV010029662">
    <property type="protein sequence ID" value="CAE8629566.1"/>
    <property type="molecule type" value="Genomic_DNA"/>
</dbReference>
<name>A0A813GV36_POLGL</name>
<dbReference type="Proteomes" id="UP000654075">
    <property type="component" value="Unassembled WGS sequence"/>
</dbReference>
<feature type="compositionally biased region" description="Basic and acidic residues" evidence="5">
    <location>
        <begin position="63"/>
        <end position="79"/>
    </location>
</feature>
<proteinExistence type="predicted"/>
<evidence type="ECO:0000259" key="6">
    <source>
        <dbReference type="PROSITE" id="PS50199"/>
    </source>
</evidence>
<evidence type="ECO:0000256" key="3">
    <source>
        <dbReference type="ARBA" id="ARBA00022833"/>
    </source>
</evidence>
<protein>
    <recommendedName>
        <fullName evidence="6">RanBP2-type domain-containing protein</fullName>
    </recommendedName>
</protein>
<keyword evidence="2 4" id="KW-0863">Zinc-finger</keyword>
<accession>A0A813GV36</accession>
<sequence length="316" mass="35055">GRGRSRSPPKRQGEGGRGRSRSPPKRQGEGGRGRSRSPPKRQGEGASGSGGRRSARDEDDDELARFRDEENQREKKEYRGMASTGSKEDWKTDANGNPIAKSAGSKDDSKAKPEEVDSASDKKTKKELKVKKEDKHGKKEAKKAKKSAKKAKKAEKKEAKKVKKEKKKKKKKKNNADSDGDSSSSSVSSSLELNFVMDMQFSKSGQELDRSNPDAKIQRALGLSCGAFSFIGREDDEKIYNDAQKEKFALTSGEDRSRDWVCVRSTGGGVACHERNFPKNERCHKCGGLKPNNVMTMKHFDPSKIDGRKIETKGRF</sequence>
<dbReference type="AlphaFoldDB" id="A0A813GV36"/>
<evidence type="ECO:0000256" key="2">
    <source>
        <dbReference type="ARBA" id="ARBA00022771"/>
    </source>
</evidence>
<gene>
    <name evidence="7" type="ORF">PGLA1383_LOCUS46005</name>
</gene>
<dbReference type="GO" id="GO:0008270">
    <property type="term" value="F:zinc ion binding"/>
    <property type="evidence" value="ECO:0007669"/>
    <property type="project" value="UniProtKB-KW"/>
</dbReference>
<dbReference type="OrthoDB" id="438487at2759"/>
<keyword evidence="3" id="KW-0862">Zinc</keyword>
<evidence type="ECO:0000256" key="5">
    <source>
        <dbReference type="SAM" id="MobiDB-lite"/>
    </source>
</evidence>
<evidence type="ECO:0000313" key="8">
    <source>
        <dbReference type="Proteomes" id="UP000654075"/>
    </source>
</evidence>
<dbReference type="InterPro" id="IPR001876">
    <property type="entry name" value="Znf_RanBP2"/>
</dbReference>
<evidence type="ECO:0000313" key="7">
    <source>
        <dbReference type="EMBL" id="CAE8629566.1"/>
    </source>
</evidence>
<feature type="compositionally biased region" description="Basic and acidic residues" evidence="5">
    <location>
        <begin position="104"/>
        <end position="124"/>
    </location>
</feature>
<dbReference type="PROSITE" id="PS50199">
    <property type="entry name" value="ZF_RANBP2_2"/>
    <property type="match status" value="1"/>
</dbReference>
<evidence type="ECO:0000256" key="4">
    <source>
        <dbReference type="PROSITE-ProRule" id="PRU00322"/>
    </source>
</evidence>
<evidence type="ECO:0000256" key="1">
    <source>
        <dbReference type="ARBA" id="ARBA00022723"/>
    </source>
</evidence>
<keyword evidence="1" id="KW-0479">Metal-binding</keyword>
<feature type="compositionally biased region" description="Basic residues" evidence="5">
    <location>
        <begin position="138"/>
        <end position="173"/>
    </location>
</feature>
<feature type="region of interest" description="Disordered" evidence="5">
    <location>
        <begin position="1"/>
        <end position="189"/>
    </location>
</feature>
<feature type="non-terminal residue" evidence="7">
    <location>
        <position position="316"/>
    </location>
</feature>
<reference evidence="7" key="1">
    <citation type="submission" date="2021-02" db="EMBL/GenBank/DDBJ databases">
        <authorList>
            <person name="Dougan E. K."/>
            <person name="Rhodes N."/>
            <person name="Thang M."/>
            <person name="Chan C."/>
        </authorList>
    </citation>
    <scope>NUCLEOTIDE SEQUENCE</scope>
</reference>